<dbReference type="EMBL" id="CP042345">
    <property type="protein sequence ID" value="QEA14719.1"/>
    <property type="molecule type" value="Genomic_DNA"/>
</dbReference>
<evidence type="ECO:0000313" key="3">
    <source>
        <dbReference type="Proteomes" id="UP000321172"/>
    </source>
</evidence>
<evidence type="ECO:0000313" key="2">
    <source>
        <dbReference type="EMBL" id="QEA14719.1"/>
    </source>
</evidence>
<proteinExistence type="predicted"/>
<protein>
    <submittedName>
        <fullName evidence="2">Uncharacterized protein</fullName>
    </submittedName>
</protein>
<feature type="signal peptide" evidence="1">
    <location>
        <begin position="1"/>
        <end position="18"/>
    </location>
</feature>
<evidence type="ECO:0000256" key="1">
    <source>
        <dbReference type="SAM" id="SignalP"/>
    </source>
</evidence>
<dbReference type="AlphaFoldDB" id="A0A5B8RYU6"/>
<dbReference type="KEGG" id="ngf:FRF71_00460"/>
<name>A0A5B8RYU6_9SPHN</name>
<sequence length="166" mass="18549">MKQFRFAIALAIASPAGASQTALLSLDSIDVGRLKLGQVVNTLPSGVRKRQDCTDRKDPLSCTVLLDDGIWYVFVDRKVADKTIELPSKAVPSWIDLKASPSTAKVQLEKKIRRKFRMWTHDSGDVIVETDFSIRSKFGSYFKISLSFKKGRVNFISITTLPDPEV</sequence>
<feature type="chain" id="PRO_5022817421" evidence="1">
    <location>
        <begin position="19"/>
        <end position="166"/>
    </location>
</feature>
<reference evidence="2 3" key="1">
    <citation type="journal article" date="2013" name="J. Microbiol. Biotechnol.">
        <title>Novosphingobium ginsenosidimutans sp. nov., with the ability to convert ginsenoside.</title>
        <authorList>
            <person name="Kim J.K."/>
            <person name="He D."/>
            <person name="Liu Q.M."/>
            <person name="Park H.Y."/>
            <person name="Jung M.S."/>
            <person name="Yoon M.H."/>
            <person name="Kim S.C."/>
            <person name="Im W.T."/>
        </authorList>
    </citation>
    <scope>NUCLEOTIDE SEQUENCE [LARGE SCALE GENOMIC DNA]</scope>
    <source>
        <strain evidence="2 3">FW-6</strain>
    </source>
</reference>
<organism evidence="2 3">
    <name type="scientific">Novosphingobium ginsenosidimutans</name>
    <dbReference type="NCBI Taxonomy" id="1176536"/>
    <lineage>
        <taxon>Bacteria</taxon>
        <taxon>Pseudomonadati</taxon>
        <taxon>Pseudomonadota</taxon>
        <taxon>Alphaproteobacteria</taxon>
        <taxon>Sphingomonadales</taxon>
        <taxon>Sphingomonadaceae</taxon>
        <taxon>Novosphingobium</taxon>
    </lineage>
</organism>
<dbReference type="RefSeq" id="WP_147088700.1">
    <property type="nucleotide sequence ID" value="NZ_BAABJD010000002.1"/>
</dbReference>
<gene>
    <name evidence="2" type="ORF">FRF71_00460</name>
</gene>
<keyword evidence="1" id="KW-0732">Signal</keyword>
<dbReference type="Proteomes" id="UP000321172">
    <property type="component" value="Chromosome"/>
</dbReference>
<keyword evidence="3" id="KW-1185">Reference proteome</keyword>
<accession>A0A5B8RYU6</accession>